<dbReference type="CDD" id="cd00093">
    <property type="entry name" value="HTH_XRE"/>
    <property type="match status" value="1"/>
</dbReference>
<dbReference type="EMBL" id="JAAGWG010000001">
    <property type="protein sequence ID" value="NEK84361.1"/>
    <property type="molecule type" value="Genomic_DNA"/>
</dbReference>
<evidence type="ECO:0000313" key="4">
    <source>
        <dbReference type="Proteomes" id="UP000479241"/>
    </source>
</evidence>
<evidence type="ECO:0000256" key="1">
    <source>
        <dbReference type="SAM" id="MobiDB-lite"/>
    </source>
</evidence>
<proteinExistence type="predicted"/>
<dbReference type="AlphaFoldDB" id="A0A6L9VYJ0"/>
<feature type="domain" description="HTH cro/C1-type" evidence="2">
    <location>
        <begin position="11"/>
        <end position="65"/>
    </location>
</feature>
<dbReference type="Pfam" id="PF13560">
    <property type="entry name" value="HTH_31"/>
    <property type="match status" value="1"/>
</dbReference>
<dbReference type="Proteomes" id="UP000479241">
    <property type="component" value="Unassembled WGS sequence"/>
</dbReference>
<organism evidence="3 4">
    <name type="scientific">Blastococcus saxobsidens</name>
    <dbReference type="NCBI Taxonomy" id="138336"/>
    <lineage>
        <taxon>Bacteria</taxon>
        <taxon>Bacillati</taxon>
        <taxon>Actinomycetota</taxon>
        <taxon>Actinomycetes</taxon>
        <taxon>Geodermatophilales</taxon>
        <taxon>Geodermatophilaceae</taxon>
        <taxon>Blastococcus</taxon>
    </lineage>
</organism>
<reference evidence="3 4" key="1">
    <citation type="submission" date="2019-12" db="EMBL/GenBank/DDBJ databases">
        <title>the WGS of Blastococcus saxobsidens 67B17.</title>
        <authorList>
            <person name="Jiang Z."/>
        </authorList>
    </citation>
    <scope>NUCLEOTIDE SEQUENCE [LARGE SCALE GENOMIC DNA]</scope>
    <source>
        <strain evidence="3 4">67B17</strain>
    </source>
</reference>
<gene>
    <name evidence="3" type="ORF">GCU60_01065</name>
</gene>
<accession>A0A6L9VYJ0</accession>
<protein>
    <submittedName>
        <fullName evidence="3">Helix-turn-helix transcriptional regulator</fullName>
    </submittedName>
</protein>
<dbReference type="InterPro" id="IPR001387">
    <property type="entry name" value="Cro/C1-type_HTH"/>
</dbReference>
<sequence length="211" mass="23470">MPEPFDLGGALRRIRRLADLSQRQLAEAAGLSVAAVAQAETGSRGLPVAALARAARLAGLRIALVDATGAEVSGMHPDAVRDQAGRRFPAHLDTVLSEERSWRWADRRDRSQPTYTFDRRSPWQGDRDLADRPDDHLLPRPGDTPRERAEARKSEWRRRRQEELRRRVETGGGGHLPDPWTCTCPSVCDELDDRSGPPVHADDCPCRCDVG</sequence>
<evidence type="ECO:0000259" key="2">
    <source>
        <dbReference type="PROSITE" id="PS50943"/>
    </source>
</evidence>
<feature type="region of interest" description="Disordered" evidence="1">
    <location>
        <begin position="111"/>
        <end position="177"/>
    </location>
</feature>
<dbReference type="Gene3D" id="1.10.260.40">
    <property type="entry name" value="lambda repressor-like DNA-binding domains"/>
    <property type="match status" value="1"/>
</dbReference>
<dbReference type="SUPFAM" id="SSF47413">
    <property type="entry name" value="lambda repressor-like DNA-binding domains"/>
    <property type="match status" value="1"/>
</dbReference>
<dbReference type="InterPro" id="IPR010982">
    <property type="entry name" value="Lambda_DNA-bd_dom_sf"/>
</dbReference>
<dbReference type="RefSeq" id="WP_163201777.1">
    <property type="nucleotide sequence ID" value="NZ_JAAGWG010000001.1"/>
</dbReference>
<feature type="compositionally biased region" description="Basic and acidic residues" evidence="1">
    <location>
        <begin position="111"/>
        <end position="169"/>
    </location>
</feature>
<name>A0A6L9VYJ0_9ACTN</name>
<comment type="caution">
    <text evidence="3">The sequence shown here is derived from an EMBL/GenBank/DDBJ whole genome shotgun (WGS) entry which is preliminary data.</text>
</comment>
<dbReference type="GO" id="GO:0003677">
    <property type="term" value="F:DNA binding"/>
    <property type="evidence" value="ECO:0007669"/>
    <property type="project" value="InterPro"/>
</dbReference>
<evidence type="ECO:0000313" key="3">
    <source>
        <dbReference type="EMBL" id="NEK84361.1"/>
    </source>
</evidence>
<dbReference type="SMART" id="SM00530">
    <property type="entry name" value="HTH_XRE"/>
    <property type="match status" value="1"/>
</dbReference>
<dbReference type="PROSITE" id="PS50943">
    <property type="entry name" value="HTH_CROC1"/>
    <property type="match status" value="1"/>
</dbReference>